<feature type="transmembrane region" description="Helical" evidence="1">
    <location>
        <begin position="85"/>
        <end position="104"/>
    </location>
</feature>
<organism evidence="3 4">
    <name type="scientific">Sediminicola arcticus</name>
    <dbReference type="NCBI Taxonomy" id="1574308"/>
    <lineage>
        <taxon>Bacteria</taxon>
        <taxon>Pseudomonadati</taxon>
        <taxon>Bacteroidota</taxon>
        <taxon>Flavobacteriia</taxon>
        <taxon>Flavobacteriales</taxon>
        <taxon>Flavobacteriaceae</taxon>
        <taxon>Sediminicola</taxon>
    </lineage>
</organism>
<comment type="caution">
    <text evidence="3">The sequence shown here is derived from an EMBL/GenBank/DDBJ whole genome shotgun (WGS) entry which is preliminary data.</text>
</comment>
<dbReference type="Pfam" id="PF21088">
    <property type="entry name" value="MS_channel_1st"/>
    <property type="match status" value="1"/>
</dbReference>
<feature type="domain" description="Mechanosensitive ion channel transmembrane helices 2/3" evidence="2">
    <location>
        <begin position="67"/>
        <end position="105"/>
    </location>
</feature>
<dbReference type="RefSeq" id="WP_354615746.1">
    <property type="nucleotide sequence ID" value="NZ_JBEXAE010000005.1"/>
</dbReference>
<evidence type="ECO:0000256" key="1">
    <source>
        <dbReference type="SAM" id="Phobius"/>
    </source>
</evidence>
<feature type="transmembrane region" description="Helical" evidence="1">
    <location>
        <begin position="22"/>
        <end position="41"/>
    </location>
</feature>
<feature type="transmembrane region" description="Helical" evidence="1">
    <location>
        <begin position="61"/>
        <end position="79"/>
    </location>
</feature>
<accession>A0ABV2SVR4</accession>
<keyword evidence="1" id="KW-0812">Transmembrane</keyword>
<dbReference type="InterPro" id="IPR049142">
    <property type="entry name" value="MS_channel_1st"/>
</dbReference>
<dbReference type="SUPFAM" id="SSF82861">
    <property type="entry name" value="Mechanosensitive channel protein MscS (YggB), transmembrane region"/>
    <property type="match status" value="1"/>
</dbReference>
<evidence type="ECO:0000259" key="2">
    <source>
        <dbReference type="Pfam" id="PF21088"/>
    </source>
</evidence>
<dbReference type="Gene3D" id="1.10.287.1260">
    <property type="match status" value="1"/>
</dbReference>
<proteinExistence type="predicted"/>
<sequence>METINKILEFEIFTIGDYTVKISNSSIFLILSTARLLLWLVKKGLARKSKLNKLDHGSSYALYQMMKYIIWIIAIAFLLENIGVKVTILLAGSGALLVGIGLGLQQTFNEFWKLIIRF</sequence>
<protein>
    <recommendedName>
        <fullName evidence="2">Mechanosensitive ion channel transmembrane helices 2/3 domain-containing protein</fullName>
    </recommendedName>
</protein>
<dbReference type="EMBL" id="JBEXAE010000005">
    <property type="protein sequence ID" value="MET6991255.1"/>
    <property type="molecule type" value="Genomic_DNA"/>
</dbReference>
<reference evidence="3 4" key="1">
    <citation type="submission" date="2024-07" db="EMBL/GenBank/DDBJ databases">
        <title>The genome sequence of type strain Sediminicola arcticus GDMCC 1.2805.</title>
        <authorList>
            <person name="Liu Y."/>
        </authorList>
    </citation>
    <scope>NUCLEOTIDE SEQUENCE [LARGE SCALE GENOMIC DNA]</scope>
    <source>
        <strain evidence="3 4">GDMCC 1.2805</strain>
    </source>
</reference>
<dbReference type="InterPro" id="IPR011014">
    <property type="entry name" value="MscS_channel_TM-2"/>
</dbReference>
<keyword evidence="1" id="KW-0472">Membrane</keyword>
<evidence type="ECO:0000313" key="4">
    <source>
        <dbReference type="Proteomes" id="UP001549799"/>
    </source>
</evidence>
<keyword evidence="1" id="KW-1133">Transmembrane helix</keyword>
<keyword evidence="4" id="KW-1185">Reference proteome</keyword>
<dbReference type="Proteomes" id="UP001549799">
    <property type="component" value="Unassembled WGS sequence"/>
</dbReference>
<evidence type="ECO:0000313" key="3">
    <source>
        <dbReference type="EMBL" id="MET6991255.1"/>
    </source>
</evidence>
<gene>
    <name evidence="3" type="ORF">ABXZ36_11420</name>
</gene>
<name>A0ABV2SVR4_9FLAO</name>